<accession>A0A026W6I9</accession>
<dbReference type="Proteomes" id="UP000053097">
    <property type="component" value="Unassembled WGS sequence"/>
</dbReference>
<reference evidence="2 3" key="1">
    <citation type="journal article" date="2014" name="Curr. Biol.">
        <title>The genome of the clonal raider ant Cerapachys biroi.</title>
        <authorList>
            <person name="Oxley P.R."/>
            <person name="Ji L."/>
            <person name="Fetter-Pruneda I."/>
            <person name="McKenzie S.K."/>
            <person name="Li C."/>
            <person name="Hu H."/>
            <person name="Zhang G."/>
            <person name="Kronauer D.J."/>
        </authorList>
    </citation>
    <scope>NUCLEOTIDE SEQUENCE [LARGE SCALE GENOMIC DNA]</scope>
</reference>
<organism evidence="2 3">
    <name type="scientific">Ooceraea biroi</name>
    <name type="common">Clonal raider ant</name>
    <name type="synonym">Cerapachys biroi</name>
    <dbReference type="NCBI Taxonomy" id="2015173"/>
    <lineage>
        <taxon>Eukaryota</taxon>
        <taxon>Metazoa</taxon>
        <taxon>Ecdysozoa</taxon>
        <taxon>Arthropoda</taxon>
        <taxon>Hexapoda</taxon>
        <taxon>Insecta</taxon>
        <taxon>Pterygota</taxon>
        <taxon>Neoptera</taxon>
        <taxon>Endopterygota</taxon>
        <taxon>Hymenoptera</taxon>
        <taxon>Apocrita</taxon>
        <taxon>Aculeata</taxon>
        <taxon>Formicoidea</taxon>
        <taxon>Formicidae</taxon>
        <taxon>Dorylinae</taxon>
        <taxon>Ooceraea</taxon>
    </lineage>
</organism>
<proteinExistence type="predicted"/>
<evidence type="ECO:0000313" key="2">
    <source>
        <dbReference type="EMBL" id="EZA51246.1"/>
    </source>
</evidence>
<dbReference type="EMBL" id="KK107405">
    <property type="protein sequence ID" value="EZA51246.1"/>
    <property type="molecule type" value="Genomic_DNA"/>
</dbReference>
<protein>
    <submittedName>
        <fullName evidence="2">Uncharacterized protein</fullName>
    </submittedName>
</protein>
<feature type="region of interest" description="Disordered" evidence="1">
    <location>
        <begin position="1"/>
        <end position="20"/>
    </location>
</feature>
<evidence type="ECO:0000256" key="1">
    <source>
        <dbReference type="SAM" id="MobiDB-lite"/>
    </source>
</evidence>
<evidence type="ECO:0000313" key="3">
    <source>
        <dbReference type="Proteomes" id="UP000053097"/>
    </source>
</evidence>
<dbReference type="AlphaFoldDB" id="A0A026W6I9"/>
<keyword evidence="3" id="KW-1185">Reference proteome</keyword>
<sequence length="51" mass="6273">MKHIMARHQHLQEQNSQYSGRQQVFEMRTDTEQPNLHVQEFNTYHDFTQNL</sequence>
<name>A0A026W6I9_OOCBI</name>
<dbReference type="OrthoDB" id="10004641at2759"/>
<gene>
    <name evidence="2" type="ORF">X777_09923</name>
</gene>